<gene>
    <name evidence="2" type="ORF">L544_3155</name>
</gene>
<evidence type="ECO:0000313" key="2">
    <source>
        <dbReference type="EMBL" id="KCB25979.1"/>
    </source>
</evidence>
<evidence type="ECO:0000256" key="1">
    <source>
        <dbReference type="SAM" id="MobiDB-lite"/>
    </source>
</evidence>
<comment type="caution">
    <text evidence="2">The sequence shown here is derived from an EMBL/GenBank/DDBJ whole genome shotgun (WGS) entry which is preliminary data.</text>
</comment>
<keyword evidence="3" id="KW-1185">Reference proteome</keyword>
<sequence>MRPHNGWWKNTSTPRRWLDAMRAAARQPSSQEAAAALPAKPAQANA</sequence>
<reference evidence="2 3" key="1">
    <citation type="submission" date="2014-03" db="EMBL/GenBank/DDBJ databases">
        <title>Genome sequence of Bordetella hinzii.</title>
        <authorList>
            <person name="Register K."/>
            <person name="Harvill E."/>
            <person name="Goodfield L.L."/>
            <person name="Ivanov Y.V."/>
            <person name="Meyer J.A."/>
            <person name="Muse S.J."/>
            <person name="Jacobs N."/>
            <person name="Bendor L."/>
            <person name="Smallridge W.E."/>
            <person name="Brinkac L.M."/>
            <person name="Sanka R."/>
            <person name="Kim M."/>
            <person name="Losada L."/>
        </authorList>
    </citation>
    <scope>NUCLEOTIDE SEQUENCE [LARGE SCALE GENOMIC DNA]</scope>
    <source>
        <strain evidence="2 3">OH87 BAL007II</strain>
    </source>
</reference>
<evidence type="ECO:0000313" key="3">
    <source>
        <dbReference type="Proteomes" id="UP000025748"/>
    </source>
</evidence>
<organism evidence="2 3">
    <name type="scientific">Bordetella hinzii OH87 BAL007II</name>
    <dbReference type="NCBI Taxonomy" id="1331262"/>
    <lineage>
        <taxon>Bacteria</taxon>
        <taxon>Pseudomonadati</taxon>
        <taxon>Pseudomonadota</taxon>
        <taxon>Betaproteobacteria</taxon>
        <taxon>Burkholderiales</taxon>
        <taxon>Alcaligenaceae</taxon>
        <taxon>Bordetella</taxon>
    </lineage>
</organism>
<name>A0ABR4R5L7_9BORD</name>
<dbReference type="Proteomes" id="UP000025748">
    <property type="component" value="Unassembled WGS sequence"/>
</dbReference>
<accession>A0ABR4R5L7</accession>
<protein>
    <submittedName>
        <fullName evidence="2">N-acetyltransferase YedL</fullName>
    </submittedName>
</protein>
<feature type="compositionally biased region" description="Low complexity" evidence="1">
    <location>
        <begin position="33"/>
        <end position="46"/>
    </location>
</feature>
<dbReference type="EMBL" id="JHEM01000002">
    <property type="protein sequence ID" value="KCB25979.1"/>
    <property type="molecule type" value="Genomic_DNA"/>
</dbReference>
<dbReference type="RefSeq" id="WP_155271596.1">
    <property type="nucleotide sequence ID" value="NZ_JHEM01000002.1"/>
</dbReference>
<dbReference type="GeneID" id="92997612"/>
<feature type="region of interest" description="Disordered" evidence="1">
    <location>
        <begin position="22"/>
        <end position="46"/>
    </location>
</feature>
<proteinExistence type="predicted"/>